<feature type="transmembrane region" description="Helical" evidence="6">
    <location>
        <begin position="498"/>
        <end position="516"/>
    </location>
</feature>
<proteinExistence type="predicted"/>
<dbReference type="SUPFAM" id="SSF55785">
    <property type="entry name" value="PYP-like sensor domain (PAS domain)"/>
    <property type="match status" value="1"/>
</dbReference>
<feature type="domain" description="SSD" evidence="7">
    <location>
        <begin position="354"/>
        <end position="466"/>
    </location>
</feature>
<sequence length="877" mass="97543">MDYGIFVLANHRFVEKLGYDHFEQLESSNLLDHTVELDKAALREFLTQASHSDAIQKHLPQLSVNFRSADGHIFAAELSGYCTHLEGKDVIEIQMVTEEDRKLANRVRNLPWRLYLCLICLLAITVLPNAILPKLNINNAPTTFLPPDALSRQFYDHVRTIFPDDEVIILLFEGVALFSDGFLQAYDQLGFEIGNLEDVDDVIAITSQDHIEGTDEGFLISPLVDIEQLDETRPQERLQRAIGDRFARNSLVAADGSAIAMVVIPVNLDNSILNLKLEESILQRVKEQQLDGYLRAVSGEITTDVAQMRMILQDNMTFIPLTVATGLLLTWLLFHRMLAVVITGVVTGAVVNSTTSLFVLFDQPFNSISSILPPLLSALTMAALVHVYNALQYTSLRGLNGRERVNAAMQEVKRPALFSALTTAIGLASLGFSSIPPIRMFGLSAALGVCLVYLIVIHLLPPILVQFDRKPWPRRQHGLQFLDQLVNVLVRTGIRHPVTVIAVVVLSLAASAPLIARIKVETNLLEFFHADHPLRVDTAHIENKLAGTLPLEIVFTATDPDWLLKPAILQQIRQLQTGLESLTSVDKTLSVADFIEEMNWGFHAEDPKYRTIPDDAQLISQYLFVYDGEDLFDFIDSDYLNARVAISANVHGAEEIRQLIQDVREQLRKRPGLLGADIKWEISGAGRLFADQEALLIEGQGKSLGGALVLIFLLLLASWRSLRDAALCMIPNLSPILLIFIVMGLLRINLDMATAMIASVAVGIAIDDTIHVYHGFIHRIKAGRSPVTALVRAYQTAGRAVMVTTFILCSQFLLLLASAFVPMGYFGLLSSIGLIAALVFDLLLLPAILILVFSYFPYKKKRSRHHKKHVEQFDDTL</sequence>
<organism evidence="8 9">
    <name type="scientific">Pseudomaricurvus hydrocarbonicus</name>
    <dbReference type="NCBI Taxonomy" id="1470433"/>
    <lineage>
        <taxon>Bacteria</taxon>
        <taxon>Pseudomonadati</taxon>
        <taxon>Pseudomonadota</taxon>
        <taxon>Gammaproteobacteria</taxon>
        <taxon>Cellvibrionales</taxon>
        <taxon>Cellvibrionaceae</taxon>
        <taxon>Pseudomaricurvus</taxon>
    </lineage>
</organism>
<evidence type="ECO:0000256" key="3">
    <source>
        <dbReference type="ARBA" id="ARBA00022692"/>
    </source>
</evidence>
<dbReference type="Proteomes" id="UP000787472">
    <property type="component" value="Unassembled WGS sequence"/>
</dbReference>
<evidence type="ECO:0000256" key="5">
    <source>
        <dbReference type="ARBA" id="ARBA00023136"/>
    </source>
</evidence>
<feature type="transmembrane region" description="Helical" evidence="6">
    <location>
        <begin position="112"/>
        <end position="132"/>
    </location>
</feature>
<dbReference type="PROSITE" id="PS50156">
    <property type="entry name" value="SSD"/>
    <property type="match status" value="1"/>
</dbReference>
<accession>A0A9E5JS87</accession>
<evidence type="ECO:0000256" key="1">
    <source>
        <dbReference type="ARBA" id="ARBA00004651"/>
    </source>
</evidence>
<feature type="transmembrane region" description="Helical" evidence="6">
    <location>
        <begin position="316"/>
        <end position="334"/>
    </location>
</feature>
<keyword evidence="9" id="KW-1185">Reference proteome</keyword>
<dbReference type="GO" id="GO:0005886">
    <property type="term" value="C:plasma membrane"/>
    <property type="evidence" value="ECO:0007669"/>
    <property type="project" value="UniProtKB-SubCell"/>
</dbReference>
<dbReference type="Pfam" id="PF03176">
    <property type="entry name" value="MMPL"/>
    <property type="match status" value="2"/>
</dbReference>
<keyword evidence="5 6" id="KW-0472">Membrane</keyword>
<dbReference type="Gene3D" id="1.20.1640.10">
    <property type="entry name" value="Multidrug efflux transporter AcrB transmembrane domain"/>
    <property type="match status" value="2"/>
</dbReference>
<dbReference type="RefSeq" id="WP_167181770.1">
    <property type="nucleotide sequence ID" value="NZ_JAAONZ010000002.1"/>
</dbReference>
<protein>
    <submittedName>
        <fullName evidence="8">MMPL family transporter</fullName>
    </submittedName>
</protein>
<feature type="transmembrane region" description="Helical" evidence="6">
    <location>
        <begin position="441"/>
        <end position="465"/>
    </location>
</feature>
<reference evidence="8" key="1">
    <citation type="submission" date="2020-03" db="EMBL/GenBank/DDBJ databases">
        <authorList>
            <person name="Guo F."/>
        </authorList>
    </citation>
    <scope>NUCLEOTIDE SEQUENCE</scope>
    <source>
        <strain evidence="8">JCM 30134</strain>
    </source>
</reference>
<dbReference type="PANTHER" id="PTHR33406:SF12">
    <property type="entry name" value="BLR2997 PROTEIN"/>
    <property type="match status" value="1"/>
</dbReference>
<evidence type="ECO:0000256" key="4">
    <source>
        <dbReference type="ARBA" id="ARBA00022989"/>
    </source>
</evidence>
<dbReference type="AlphaFoldDB" id="A0A9E5JS87"/>
<feature type="transmembrane region" description="Helical" evidence="6">
    <location>
        <begin position="415"/>
        <end position="435"/>
    </location>
</feature>
<keyword evidence="4 6" id="KW-1133">Transmembrane helix</keyword>
<name>A0A9E5JS87_9GAMM</name>
<dbReference type="InterPro" id="IPR000731">
    <property type="entry name" value="SSD"/>
</dbReference>
<dbReference type="InterPro" id="IPR035965">
    <property type="entry name" value="PAS-like_dom_sf"/>
</dbReference>
<feature type="transmembrane region" description="Helical" evidence="6">
    <location>
        <begin position="341"/>
        <end position="361"/>
    </location>
</feature>
<feature type="transmembrane region" description="Helical" evidence="6">
    <location>
        <begin position="797"/>
        <end position="820"/>
    </location>
</feature>
<gene>
    <name evidence="8" type="ORF">G8770_03390</name>
</gene>
<evidence type="ECO:0000313" key="9">
    <source>
        <dbReference type="Proteomes" id="UP000787472"/>
    </source>
</evidence>
<keyword evidence="2" id="KW-1003">Cell membrane</keyword>
<feature type="transmembrane region" description="Helical" evidence="6">
    <location>
        <begin position="373"/>
        <end position="394"/>
    </location>
</feature>
<evidence type="ECO:0000259" key="7">
    <source>
        <dbReference type="PROSITE" id="PS50156"/>
    </source>
</evidence>
<comment type="caution">
    <text evidence="8">The sequence shown here is derived from an EMBL/GenBank/DDBJ whole genome shotgun (WGS) entry which is preliminary data.</text>
</comment>
<dbReference type="EMBL" id="JAAONZ010000002">
    <property type="protein sequence ID" value="NHO64588.1"/>
    <property type="molecule type" value="Genomic_DNA"/>
</dbReference>
<evidence type="ECO:0000256" key="6">
    <source>
        <dbReference type="SAM" id="Phobius"/>
    </source>
</evidence>
<feature type="transmembrane region" description="Helical" evidence="6">
    <location>
        <begin position="832"/>
        <end position="858"/>
    </location>
</feature>
<feature type="transmembrane region" description="Helical" evidence="6">
    <location>
        <begin position="752"/>
        <end position="776"/>
    </location>
</feature>
<evidence type="ECO:0000313" key="8">
    <source>
        <dbReference type="EMBL" id="NHO64588.1"/>
    </source>
</evidence>
<dbReference type="PANTHER" id="PTHR33406">
    <property type="entry name" value="MEMBRANE PROTEIN MJ1562-RELATED"/>
    <property type="match status" value="1"/>
</dbReference>
<comment type="subcellular location">
    <subcellularLocation>
        <location evidence="1">Cell membrane</location>
        <topology evidence="1">Multi-pass membrane protein</topology>
    </subcellularLocation>
</comment>
<evidence type="ECO:0000256" key="2">
    <source>
        <dbReference type="ARBA" id="ARBA00022475"/>
    </source>
</evidence>
<feature type="transmembrane region" description="Helical" evidence="6">
    <location>
        <begin position="726"/>
        <end position="746"/>
    </location>
</feature>
<feature type="transmembrane region" description="Helical" evidence="6">
    <location>
        <begin position="703"/>
        <end position="719"/>
    </location>
</feature>
<keyword evidence="3 6" id="KW-0812">Transmembrane</keyword>
<dbReference type="InterPro" id="IPR004869">
    <property type="entry name" value="MMPL_dom"/>
</dbReference>
<dbReference type="SUPFAM" id="SSF82866">
    <property type="entry name" value="Multidrug efflux transporter AcrB transmembrane domain"/>
    <property type="match status" value="2"/>
</dbReference>
<dbReference type="InterPro" id="IPR050545">
    <property type="entry name" value="Mycobact_MmpL"/>
</dbReference>